<name>A0A6L2JHR1_TANCI</name>
<feature type="region of interest" description="Disordered" evidence="1">
    <location>
        <begin position="1"/>
        <end position="53"/>
    </location>
</feature>
<feature type="compositionally biased region" description="Low complexity" evidence="1">
    <location>
        <begin position="8"/>
        <end position="18"/>
    </location>
</feature>
<sequence>MTTHNVGRRTAATRGRGTSEQDGQDGERLGDQAGSGRGGQRSSQGDGRDGQEVVVESLTLLPSSLSSCKTYYPLL</sequence>
<accession>A0A6L2JHR1</accession>
<dbReference type="AlphaFoldDB" id="A0A6L2JHR1"/>
<gene>
    <name evidence="2" type="ORF">Tci_008268</name>
</gene>
<dbReference type="EMBL" id="BKCJ010000792">
    <property type="protein sequence ID" value="GEU36290.1"/>
    <property type="molecule type" value="Genomic_DNA"/>
</dbReference>
<protein>
    <submittedName>
        <fullName evidence="2">Uncharacterized protein</fullName>
    </submittedName>
</protein>
<reference evidence="2" key="1">
    <citation type="journal article" date="2019" name="Sci. Rep.">
        <title>Draft genome of Tanacetum cinerariifolium, the natural source of mosquito coil.</title>
        <authorList>
            <person name="Yamashiro T."/>
            <person name="Shiraishi A."/>
            <person name="Satake H."/>
            <person name="Nakayama K."/>
        </authorList>
    </citation>
    <scope>NUCLEOTIDE SEQUENCE</scope>
</reference>
<evidence type="ECO:0000313" key="2">
    <source>
        <dbReference type="EMBL" id="GEU36290.1"/>
    </source>
</evidence>
<proteinExistence type="predicted"/>
<comment type="caution">
    <text evidence="2">The sequence shown here is derived from an EMBL/GenBank/DDBJ whole genome shotgun (WGS) entry which is preliminary data.</text>
</comment>
<organism evidence="2">
    <name type="scientific">Tanacetum cinerariifolium</name>
    <name type="common">Dalmatian daisy</name>
    <name type="synonym">Chrysanthemum cinerariifolium</name>
    <dbReference type="NCBI Taxonomy" id="118510"/>
    <lineage>
        <taxon>Eukaryota</taxon>
        <taxon>Viridiplantae</taxon>
        <taxon>Streptophyta</taxon>
        <taxon>Embryophyta</taxon>
        <taxon>Tracheophyta</taxon>
        <taxon>Spermatophyta</taxon>
        <taxon>Magnoliopsida</taxon>
        <taxon>eudicotyledons</taxon>
        <taxon>Gunneridae</taxon>
        <taxon>Pentapetalae</taxon>
        <taxon>asterids</taxon>
        <taxon>campanulids</taxon>
        <taxon>Asterales</taxon>
        <taxon>Asteraceae</taxon>
        <taxon>Asteroideae</taxon>
        <taxon>Anthemideae</taxon>
        <taxon>Anthemidinae</taxon>
        <taxon>Tanacetum</taxon>
    </lineage>
</organism>
<evidence type="ECO:0000256" key="1">
    <source>
        <dbReference type="SAM" id="MobiDB-lite"/>
    </source>
</evidence>